<protein>
    <recommendedName>
        <fullName evidence="4">DUF4386 family protein</fullName>
    </recommendedName>
</protein>
<proteinExistence type="predicted"/>
<feature type="transmembrane region" description="Helical" evidence="1">
    <location>
        <begin position="77"/>
        <end position="99"/>
    </location>
</feature>
<organism evidence="2 3">
    <name type="scientific">Actinomycetospora straminea</name>
    <dbReference type="NCBI Taxonomy" id="663607"/>
    <lineage>
        <taxon>Bacteria</taxon>
        <taxon>Bacillati</taxon>
        <taxon>Actinomycetota</taxon>
        <taxon>Actinomycetes</taxon>
        <taxon>Pseudonocardiales</taxon>
        <taxon>Pseudonocardiaceae</taxon>
        <taxon>Actinomycetospora</taxon>
    </lineage>
</organism>
<evidence type="ECO:0008006" key="4">
    <source>
        <dbReference type="Google" id="ProtNLM"/>
    </source>
</evidence>
<keyword evidence="1" id="KW-1133">Transmembrane helix</keyword>
<gene>
    <name evidence="2" type="ORF">GCM10023203_57070</name>
</gene>
<dbReference type="RefSeq" id="WP_274233322.1">
    <property type="nucleotide sequence ID" value="NZ_BAABHQ010000027.1"/>
</dbReference>
<keyword evidence="1" id="KW-0472">Membrane</keyword>
<sequence>MRSSGVLLTGGLLFNLIVTMAWHPSGSEDDHPEIFTAYATDGGWVLTHFGQFVGVEIGLAGLIVLCVALLRTSRARVLAWLGIGATTATATMFAVLQAIDGIALKQAVGAWYVTSGSQKEFRFADAEVVRWLEWGLQSYFRMLLGVTLVLVGSALARAGFRPFWLAWLAAISGVLSLAVGVDVGYNGLEGAFQDLAAVASQAALLIFALGVLVVGLRRGVQGKRAATSP</sequence>
<reference evidence="3" key="1">
    <citation type="journal article" date="2019" name="Int. J. Syst. Evol. Microbiol.">
        <title>The Global Catalogue of Microorganisms (GCM) 10K type strain sequencing project: providing services to taxonomists for standard genome sequencing and annotation.</title>
        <authorList>
            <consortium name="The Broad Institute Genomics Platform"/>
            <consortium name="The Broad Institute Genome Sequencing Center for Infectious Disease"/>
            <person name="Wu L."/>
            <person name="Ma J."/>
        </authorList>
    </citation>
    <scope>NUCLEOTIDE SEQUENCE [LARGE SCALE GENOMIC DNA]</scope>
    <source>
        <strain evidence="3">JCM 17983</strain>
    </source>
</reference>
<accession>A0ABP9F7R4</accession>
<evidence type="ECO:0000313" key="3">
    <source>
        <dbReference type="Proteomes" id="UP001500457"/>
    </source>
</evidence>
<name>A0ABP9F7R4_9PSEU</name>
<evidence type="ECO:0000256" key="1">
    <source>
        <dbReference type="SAM" id="Phobius"/>
    </source>
</evidence>
<evidence type="ECO:0000313" key="2">
    <source>
        <dbReference type="EMBL" id="GAA4895346.1"/>
    </source>
</evidence>
<feature type="transmembrane region" description="Helical" evidence="1">
    <location>
        <begin position="195"/>
        <end position="216"/>
    </location>
</feature>
<keyword evidence="3" id="KW-1185">Reference proteome</keyword>
<comment type="caution">
    <text evidence="2">The sequence shown here is derived from an EMBL/GenBank/DDBJ whole genome shotgun (WGS) entry which is preliminary data.</text>
</comment>
<feature type="transmembrane region" description="Helical" evidence="1">
    <location>
        <begin position="139"/>
        <end position="156"/>
    </location>
</feature>
<dbReference type="Proteomes" id="UP001500457">
    <property type="component" value="Unassembled WGS sequence"/>
</dbReference>
<feature type="transmembrane region" description="Helical" evidence="1">
    <location>
        <begin position="45"/>
        <end position="70"/>
    </location>
</feature>
<keyword evidence="1" id="KW-0812">Transmembrane</keyword>
<dbReference type="EMBL" id="BAABHQ010000027">
    <property type="protein sequence ID" value="GAA4895346.1"/>
    <property type="molecule type" value="Genomic_DNA"/>
</dbReference>
<feature type="transmembrane region" description="Helical" evidence="1">
    <location>
        <begin position="163"/>
        <end position="183"/>
    </location>
</feature>